<dbReference type="EMBL" id="KV426262">
    <property type="protein sequence ID" value="KZV83635.1"/>
    <property type="molecule type" value="Genomic_DNA"/>
</dbReference>
<dbReference type="Proteomes" id="UP000077266">
    <property type="component" value="Unassembled WGS sequence"/>
</dbReference>
<feature type="compositionally biased region" description="Low complexity" evidence="1">
    <location>
        <begin position="79"/>
        <end position="99"/>
    </location>
</feature>
<keyword evidence="3" id="KW-1185">Reference proteome</keyword>
<dbReference type="InParanoid" id="A0A165D1J7"/>
<sequence length="578" mass="63599">MRHAEKKNAQESPNAYRGSAPSSESDDDTAPEPPKNPPARMPGGKKTTAQPPAPARRTRQMSAADGVEPLVYDLPPTRKPATTAASKTKAAARPLLNLPGPSPPPARPHVSLFAKVPAKVAAPTAAPSKQPPAPPAQKRATAATLFRPAPVLPRVPDTPLKAKGRVTFAQDEDDVVYDEDELEDLLQQLDDDNDGDVEMQASPTAEHVKRRHTPSRPVKVVPKPTRIPVPRSSRFTTGVAAQLDDDVFGGARENVIPVAAPRGTKRGPPPRVQSTLVEEDASPVRKRATTAFDHIVSGYEGDGRIAMVPDSVRDIVDGGFRTYLPVHLFATEVLELEELARVSLKPGESIVTRLPPPRVPESQAPYQLWMQWAKRMIKSLELLDVPVRIVKMFQSHFDHIMLADDLVTAWAVWRLYDIYRRQQFKGERPFDISKLDRELLGQMRDRVTTQLQERLESTMARSRAPAPTHAKAGTSTSTQQEARESGAKTVLKLKYLRCMICGSRTHVFEKGITRADCEARWLVLEAGKDTYKCPDTGAYVCWLWNGTAGCKKSTCRHKERGHRCSLCGSSAHGCHGCA</sequence>
<name>A0A165D1J7_EXIGL</name>
<proteinExistence type="predicted"/>
<organism evidence="2 3">
    <name type="scientific">Exidia glandulosa HHB12029</name>
    <dbReference type="NCBI Taxonomy" id="1314781"/>
    <lineage>
        <taxon>Eukaryota</taxon>
        <taxon>Fungi</taxon>
        <taxon>Dikarya</taxon>
        <taxon>Basidiomycota</taxon>
        <taxon>Agaricomycotina</taxon>
        <taxon>Agaricomycetes</taxon>
        <taxon>Auriculariales</taxon>
        <taxon>Exidiaceae</taxon>
        <taxon>Exidia</taxon>
    </lineage>
</organism>
<feature type="region of interest" description="Disordered" evidence="1">
    <location>
        <begin position="1"/>
        <end position="159"/>
    </location>
</feature>
<feature type="compositionally biased region" description="Low complexity" evidence="1">
    <location>
        <begin position="114"/>
        <end position="128"/>
    </location>
</feature>
<reference evidence="2 3" key="1">
    <citation type="journal article" date="2016" name="Mol. Biol. Evol.">
        <title>Comparative Genomics of Early-Diverging Mushroom-Forming Fungi Provides Insights into the Origins of Lignocellulose Decay Capabilities.</title>
        <authorList>
            <person name="Nagy L.G."/>
            <person name="Riley R."/>
            <person name="Tritt A."/>
            <person name="Adam C."/>
            <person name="Daum C."/>
            <person name="Floudas D."/>
            <person name="Sun H."/>
            <person name="Yadav J.S."/>
            <person name="Pangilinan J."/>
            <person name="Larsson K.H."/>
            <person name="Matsuura K."/>
            <person name="Barry K."/>
            <person name="Labutti K."/>
            <person name="Kuo R."/>
            <person name="Ohm R.A."/>
            <person name="Bhattacharya S.S."/>
            <person name="Shirouzu T."/>
            <person name="Yoshinaga Y."/>
            <person name="Martin F.M."/>
            <person name="Grigoriev I.V."/>
            <person name="Hibbett D.S."/>
        </authorList>
    </citation>
    <scope>NUCLEOTIDE SEQUENCE [LARGE SCALE GENOMIC DNA]</scope>
    <source>
        <strain evidence="2 3">HHB12029</strain>
    </source>
</reference>
<dbReference type="OrthoDB" id="2158839at2759"/>
<gene>
    <name evidence="2" type="ORF">EXIGLDRAFT_701243</name>
</gene>
<evidence type="ECO:0000313" key="3">
    <source>
        <dbReference type="Proteomes" id="UP000077266"/>
    </source>
</evidence>
<evidence type="ECO:0000313" key="2">
    <source>
        <dbReference type="EMBL" id="KZV83635.1"/>
    </source>
</evidence>
<evidence type="ECO:0000256" key="1">
    <source>
        <dbReference type="SAM" id="MobiDB-lite"/>
    </source>
</evidence>
<dbReference type="AlphaFoldDB" id="A0A165D1J7"/>
<feature type="region of interest" description="Disordered" evidence="1">
    <location>
        <begin position="457"/>
        <end position="485"/>
    </location>
</feature>
<feature type="compositionally biased region" description="Pro residues" evidence="1">
    <location>
        <begin position="31"/>
        <end position="40"/>
    </location>
</feature>
<accession>A0A165D1J7</accession>
<protein>
    <submittedName>
        <fullName evidence="2">Uncharacterized protein</fullName>
    </submittedName>
</protein>
<feature type="region of interest" description="Disordered" evidence="1">
    <location>
        <begin position="203"/>
        <end position="231"/>
    </location>
</feature>